<dbReference type="OrthoDB" id="344992at2"/>
<accession>A0A1G9MTP2</accession>
<keyword evidence="2" id="KW-1185">Reference proteome</keyword>
<dbReference type="STRING" id="119000.SAMN05661010_02507"/>
<reference evidence="1 2" key="1">
    <citation type="submission" date="2016-10" db="EMBL/GenBank/DDBJ databases">
        <authorList>
            <person name="de Groot N.N."/>
        </authorList>
    </citation>
    <scope>NUCLEOTIDE SEQUENCE [LARGE SCALE GENOMIC DNA]</scope>
    <source>
        <strain evidence="1 2">DSM 14789</strain>
    </source>
</reference>
<name>A0A1G9MTP2_9GAMM</name>
<evidence type="ECO:0000313" key="1">
    <source>
        <dbReference type="EMBL" id="SDL77381.1"/>
    </source>
</evidence>
<protein>
    <submittedName>
        <fullName evidence="1">Uncharacterized protein</fullName>
    </submittedName>
</protein>
<dbReference type="EMBL" id="FNGI01000007">
    <property type="protein sequence ID" value="SDL77381.1"/>
    <property type="molecule type" value="Genomic_DNA"/>
</dbReference>
<gene>
    <name evidence="1" type="ORF">SAMN05661010_02507</name>
</gene>
<dbReference type="Proteomes" id="UP000198654">
    <property type="component" value="Unassembled WGS sequence"/>
</dbReference>
<organism evidence="1 2">
    <name type="scientific">Modicisalibacter muralis</name>
    <dbReference type="NCBI Taxonomy" id="119000"/>
    <lineage>
        <taxon>Bacteria</taxon>
        <taxon>Pseudomonadati</taxon>
        <taxon>Pseudomonadota</taxon>
        <taxon>Gammaproteobacteria</taxon>
        <taxon>Oceanospirillales</taxon>
        <taxon>Halomonadaceae</taxon>
        <taxon>Modicisalibacter</taxon>
    </lineage>
</organism>
<evidence type="ECO:0000313" key="2">
    <source>
        <dbReference type="Proteomes" id="UP000198654"/>
    </source>
</evidence>
<dbReference type="RefSeq" id="WP_089729060.1">
    <property type="nucleotide sequence ID" value="NZ_FNGI01000007.1"/>
</dbReference>
<dbReference type="AlphaFoldDB" id="A0A1G9MTP2"/>
<proteinExistence type="predicted"/>
<sequence length="144" mass="16100">MNIQTIQYQDESQVNLIVVADNKSFTMPWPCRTWHAALIQAWLDAGNEIAPVPTPDPAEVLNDWRESTKVSAFQARAALLQAGYMPDIETLMADPATDPLTVMAWESAQFFRRMSPTVLELAPVLGIGDTELDDLFRFALTIYA</sequence>